<protein>
    <submittedName>
        <fullName evidence="1">Nucleoid-associated protein</fullName>
    </submittedName>
</protein>
<comment type="caution">
    <text evidence="1">The sequence shown here is derived from an EMBL/GenBank/DDBJ whole genome shotgun (WGS) entry which is preliminary data.</text>
</comment>
<evidence type="ECO:0000313" key="1">
    <source>
        <dbReference type="EMBL" id="OWK97078.1"/>
    </source>
</evidence>
<proteinExistence type="predicted"/>
<dbReference type="GO" id="GO:0009295">
    <property type="term" value="C:nucleoid"/>
    <property type="evidence" value="ECO:0007669"/>
    <property type="project" value="InterPro"/>
</dbReference>
<reference evidence="1 2" key="1">
    <citation type="submission" date="2014-01" db="EMBL/GenBank/DDBJ databases">
        <authorList>
            <consortium name="Genome Consortium for Active Teaching"/>
            <person name="Sontag T.C."/>
            <person name="Newman J.D."/>
        </authorList>
    </citation>
    <scope>NUCLEOTIDE SEQUENCE [LARGE SCALE GENOMIC DNA]</scope>
    <source>
        <strain evidence="1 2">DSM 19056</strain>
    </source>
</reference>
<dbReference type="InterPro" id="IPR007358">
    <property type="entry name" value="Nucleoid_associated_NdpA"/>
</dbReference>
<dbReference type="EMBL" id="JASZ02000045">
    <property type="protein sequence ID" value="OWK97078.1"/>
    <property type="molecule type" value="Genomic_DNA"/>
</dbReference>
<dbReference type="Pfam" id="PF04245">
    <property type="entry name" value="NA37"/>
    <property type="match status" value="1"/>
</dbReference>
<accession>A0A246B6R4</accession>
<keyword evidence="2" id="KW-1185">Reference proteome</keyword>
<dbReference type="RefSeq" id="WP_031502151.1">
    <property type="nucleotide sequence ID" value="NZ_JASZ02000045.1"/>
</dbReference>
<organism evidence="1 2">
    <name type="scientific">Kaistella haifensis DSM 19056</name>
    <dbReference type="NCBI Taxonomy" id="1450526"/>
    <lineage>
        <taxon>Bacteria</taxon>
        <taxon>Pseudomonadati</taxon>
        <taxon>Bacteroidota</taxon>
        <taxon>Flavobacteriia</taxon>
        <taxon>Flavobacteriales</taxon>
        <taxon>Weeksellaceae</taxon>
        <taxon>Chryseobacterium group</taxon>
        <taxon>Kaistella</taxon>
    </lineage>
</organism>
<dbReference type="Proteomes" id="UP000197587">
    <property type="component" value="Unassembled WGS sequence"/>
</dbReference>
<dbReference type="AlphaFoldDB" id="A0A246B6R4"/>
<sequence length="333" mass="39109">MKIIAHKIGNKINQEGCYISSEELQLNDNMLELLQNYFLGAFKTGETFHFYSDSYLSNNRAYKIANLIFEDPETLINNSQNLGRLLYDAAENPRVQGGELFIVFFPKTDENDFDKIGIFKTEKRESFLKIHSIPDSLNLEEDKGISLTKIDKAALIYNTESENGYVLQVVDNNKNGDLYYWFEDFLKVKQRPDDFFQTQQTMSVFKDFVTKQLPQEYEISMVDQSEFLNKSLAFFKEKEEFSFDEFTSEVLEDEQVIESFGNYLTDYEQEMQISILDEFPISVPAVKKQQRSFKSIIKLDKNFHIYVHGDRKLIENGEDENGKYYKLYFEQES</sequence>
<evidence type="ECO:0000313" key="2">
    <source>
        <dbReference type="Proteomes" id="UP000197587"/>
    </source>
</evidence>
<gene>
    <name evidence="1" type="ORF">AP75_13175</name>
</gene>
<reference evidence="1 2" key="2">
    <citation type="submission" date="2017-05" db="EMBL/GenBank/DDBJ databases">
        <title>Genome of Chryseobacterium haifense.</title>
        <authorList>
            <person name="Newman J.D."/>
        </authorList>
    </citation>
    <scope>NUCLEOTIDE SEQUENCE [LARGE SCALE GENOMIC DNA]</scope>
    <source>
        <strain evidence="1 2">DSM 19056</strain>
    </source>
</reference>
<name>A0A246B6R4_9FLAO</name>